<dbReference type="Gene3D" id="3.30.70.1220">
    <property type="entry name" value="TFB5-like"/>
    <property type="match status" value="1"/>
</dbReference>
<comment type="function">
    <text evidence="10">In NER, TFIIH acts by opening DNA around the lesion to allow the excision of the damaged oligonucleotide and its replacement by a new DNA fragment. In transcription, TFIIH has an essential role in transcription initiation. When the pre-initiation complex (PIC) has been established, TFIIH is required for promoter opening and promoter escape.</text>
</comment>
<evidence type="ECO:0000256" key="10">
    <source>
        <dbReference type="RuleBase" id="RU368032"/>
    </source>
</evidence>
<comment type="caution">
    <text evidence="11">The sequence shown here is derived from an EMBL/GenBank/DDBJ whole genome shotgun (WGS) entry which is preliminary data.</text>
</comment>
<dbReference type="SUPFAM" id="SSF142897">
    <property type="entry name" value="TFB5-like"/>
    <property type="match status" value="1"/>
</dbReference>
<evidence type="ECO:0000256" key="5">
    <source>
        <dbReference type="ARBA" id="ARBA00022763"/>
    </source>
</evidence>
<comment type="similarity">
    <text evidence="2 10">Belongs to the TFB5 family.</text>
</comment>
<gene>
    <name evidence="11" type="ORF">QG37_03460</name>
</gene>
<keyword evidence="5 10" id="KW-0227">DNA damage</keyword>
<evidence type="ECO:0000256" key="7">
    <source>
        <dbReference type="ARBA" id="ARBA00023163"/>
    </source>
</evidence>
<dbReference type="SMART" id="SM01395">
    <property type="entry name" value="Tbf5"/>
    <property type="match status" value="1"/>
</dbReference>
<evidence type="ECO:0000256" key="4">
    <source>
        <dbReference type="ARBA" id="ARBA00021274"/>
    </source>
</evidence>
<evidence type="ECO:0000256" key="8">
    <source>
        <dbReference type="ARBA" id="ARBA00023204"/>
    </source>
</evidence>
<organism evidence="11 12">
    <name type="scientific">Candidozyma auris</name>
    <name type="common">Yeast</name>
    <name type="synonym">Candida auris</name>
    <dbReference type="NCBI Taxonomy" id="498019"/>
    <lineage>
        <taxon>Eukaryota</taxon>
        <taxon>Fungi</taxon>
        <taxon>Dikarya</taxon>
        <taxon>Ascomycota</taxon>
        <taxon>Saccharomycotina</taxon>
        <taxon>Pichiomycetes</taxon>
        <taxon>Metschnikowiaceae</taxon>
        <taxon>Candidozyma</taxon>
    </lineage>
</organism>
<dbReference type="Pfam" id="PF06331">
    <property type="entry name" value="Tfb5"/>
    <property type="match status" value="1"/>
</dbReference>
<evidence type="ECO:0000313" key="11">
    <source>
        <dbReference type="EMBL" id="KND99665.1"/>
    </source>
</evidence>
<dbReference type="FunFam" id="3.30.70.1220:FF:000002">
    <property type="entry name" value="RNA polymerase II transcription factor B subunit 5"/>
    <property type="match status" value="1"/>
</dbReference>
<dbReference type="GO" id="GO:0005675">
    <property type="term" value="C:transcription factor TFIIH holo complex"/>
    <property type="evidence" value="ECO:0007669"/>
    <property type="project" value="TreeGrafter"/>
</dbReference>
<sequence>MPTASKGVLVQCDPSIRALILQLDLKNRGIVLEELDNNHLMIKQDTVQYVKEELNRLLSQNIYDPIDGMRP</sequence>
<evidence type="ECO:0000313" key="12">
    <source>
        <dbReference type="Proteomes" id="UP000037122"/>
    </source>
</evidence>
<dbReference type="PANTHER" id="PTHR28580">
    <property type="entry name" value="GENERAL TRANSCRIPTION FACTOR IIH SUBUNIT 5"/>
    <property type="match status" value="1"/>
</dbReference>
<reference evidence="12" key="1">
    <citation type="journal article" date="2015" name="BMC Genomics">
        <title>Draft genome of a commonly misdiagnosed multidrug resistant pathogen Candida auris.</title>
        <authorList>
            <person name="Chatterjee S."/>
            <person name="Alampalli S.V."/>
            <person name="Nageshan R.K."/>
            <person name="Chettiar S.T."/>
            <person name="Joshi S."/>
            <person name="Tatu U.S."/>
        </authorList>
    </citation>
    <scope>NUCLEOTIDE SEQUENCE [LARGE SCALE GENOMIC DNA]</scope>
    <source>
        <strain evidence="12">6684</strain>
    </source>
</reference>
<name>A0A0L0P0Z5_CANAR</name>
<dbReference type="InterPro" id="IPR009400">
    <property type="entry name" value="TFIIH_TTDA/Tfb5"/>
</dbReference>
<evidence type="ECO:0000256" key="1">
    <source>
        <dbReference type="ARBA" id="ARBA00004123"/>
    </source>
</evidence>
<evidence type="ECO:0000256" key="3">
    <source>
        <dbReference type="ARBA" id="ARBA00011640"/>
    </source>
</evidence>
<keyword evidence="6 10" id="KW-0805">Transcription regulation</keyword>
<dbReference type="EMBL" id="LGST01000022">
    <property type="protein sequence ID" value="KND99665.1"/>
    <property type="molecule type" value="Genomic_DNA"/>
</dbReference>
<dbReference type="GO" id="GO:0006294">
    <property type="term" value="P:nucleotide-excision repair, preincision complex assembly"/>
    <property type="evidence" value="ECO:0007669"/>
    <property type="project" value="TreeGrafter"/>
</dbReference>
<proteinExistence type="inferred from homology"/>
<comment type="subunit">
    <text evidence="3">Component of the 7-subunit TFIIH core complex composed of XPB/SSL2, XPD/RAD3, SSL1, TFB1, TFB2, TFB4 and TFB5, which is active in NER. The core complex associates with the 3-subunit CTD-kinase module TFIIK composed of CCL1, KIN28 and TFB3 to form the 10-subunit holoenzyme (holo-TFIIH) active in transcription.</text>
</comment>
<accession>A0A0L0P0Z5</accession>
<comment type="subcellular location">
    <subcellularLocation>
        <location evidence="1 10">Nucleus</location>
    </subcellularLocation>
</comment>
<evidence type="ECO:0000256" key="9">
    <source>
        <dbReference type="ARBA" id="ARBA00023242"/>
    </source>
</evidence>
<evidence type="ECO:0000256" key="2">
    <source>
        <dbReference type="ARBA" id="ARBA00007470"/>
    </source>
</evidence>
<protein>
    <recommendedName>
        <fullName evidence="4 10">General transcription and DNA repair factor IIH subunit TFB5</fullName>
    </recommendedName>
</protein>
<keyword evidence="7 10" id="KW-0804">Transcription</keyword>
<dbReference type="AlphaFoldDB" id="A0A0L0P0Z5"/>
<evidence type="ECO:0000256" key="6">
    <source>
        <dbReference type="ARBA" id="ARBA00023015"/>
    </source>
</evidence>
<dbReference type="GO" id="GO:0000439">
    <property type="term" value="C:transcription factor TFIIH core complex"/>
    <property type="evidence" value="ECO:0007669"/>
    <property type="project" value="UniProtKB-UniRule"/>
</dbReference>
<keyword evidence="8 10" id="KW-0234">DNA repair</keyword>
<dbReference type="VEuPathDB" id="FungiDB:QG37_03460"/>
<dbReference type="GO" id="GO:0006367">
    <property type="term" value="P:transcription initiation at RNA polymerase II promoter"/>
    <property type="evidence" value="ECO:0007669"/>
    <property type="project" value="UniProtKB-UniRule"/>
</dbReference>
<dbReference type="InterPro" id="IPR035935">
    <property type="entry name" value="TFB5-like_sf"/>
</dbReference>
<dbReference type="PANTHER" id="PTHR28580:SF1">
    <property type="entry name" value="GENERAL TRANSCRIPTION FACTOR IIH SUBUNIT 5"/>
    <property type="match status" value="1"/>
</dbReference>
<dbReference type="Proteomes" id="UP000037122">
    <property type="component" value="Unassembled WGS sequence"/>
</dbReference>
<keyword evidence="9 10" id="KW-0539">Nucleus</keyword>